<dbReference type="GO" id="GO:0016757">
    <property type="term" value="F:glycosyltransferase activity"/>
    <property type="evidence" value="ECO:0007669"/>
    <property type="project" value="InterPro"/>
</dbReference>
<dbReference type="InterPro" id="IPR001296">
    <property type="entry name" value="Glyco_trans_1"/>
</dbReference>
<dbReference type="Pfam" id="PF13477">
    <property type="entry name" value="Glyco_trans_4_2"/>
    <property type="match status" value="1"/>
</dbReference>
<dbReference type="InterPro" id="IPR028098">
    <property type="entry name" value="Glyco_trans_4-like_N"/>
</dbReference>
<evidence type="ECO:0000313" key="3">
    <source>
        <dbReference type="EMBL" id="RHW42803.1"/>
    </source>
</evidence>
<reference evidence="3 4" key="1">
    <citation type="journal article" date="2017" name="Int. J. Syst. Evol. Microbiol.">
        <title>Bacillus notoginsengisoli sp. nov., a novel bacterium isolated from the rhizosphere of Panax notoginseng.</title>
        <authorList>
            <person name="Zhang M.Y."/>
            <person name="Cheng J."/>
            <person name="Cai Y."/>
            <person name="Zhang T.Y."/>
            <person name="Wu Y.Y."/>
            <person name="Manikprabhu D."/>
            <person name="Li W.J."/>
            <person name="Zhang Y.X."/>
        </authorList>
    </citation>
    <scope>NUCLEOTIDE SEQUENCE [LARGE SCALE GENOMIC DNA]</scope>
    <source>
        <strain evidence="3 4">JCM 30743</strain>
    </source>
</reference>
<dbReference type="SUPFAM" id="SSF53756">
    <property type="entry name" value="UDP-Glycosyltransferase/glycogen phosphorylase"/>
    <property type="match status" value="1"/>
</dbReference>
<dbReference type="RefSeq" id="WP_118919499.1">
    <property type="nucleotide sequence ID" value="NZ_QWEG01000002.1"/>
</dbReference>
<evidence type="ECO:0000313" key="4">
    <source>
        <dbReference type="Proteomes" id="UP000284416"/>
    </source>
</evidence>
<proteinExistence type="predicted"/>
<evidence type="ECO:0000259" key="1">
    <source>
        <dbReference type="Pfam" id="PF00534"/>
    </source>
</evidence>
<dbReference type="AlphaFoldDB" id="A0A417YYX4"/>
<comment type="caution">
    <text evidence="3">The sequence shown here is derived from an EMBL/GenBank/DDBJ whole genome shotgun (WGS) entry which is preliminary data.</text>
</comment>
<accession>A0A417YYX4</accession>
<dbReference type="Pfam" id="PF00534">
    <property type="entry name" value="Glycos_transf_1"/>
    <property type="match status" value="1"/>
</dbReference>
<evidence type="ECO:0000259" key="2">
    <source>
        <dbReference type="Pfam" id="PF13477"/>
    </source>
</evidence>
<sequence length="394" mass="45381">MHKDQLRLVNEVKKILYISTLSRTINSFLVPHIEKLINEGNVVDCACSIDEEADQNLANLGVRFFDVPFTRNPLHPENVKAFFDLMKIQNQFNYDIVHVHTPIAALYGRLLKLRFPKLKTIYTAHGFHFYKGAPLVNWGIYYPIEKVMARYTDTIITMNTEDYERAKRFKVKGTHLANGVGVKLASYRADLYDRNEVRRTLNLNEDDFVIIMIAEVNNNKNHKQMIEAVDILKQKGIHVQVICAGDGPLLERLKMELTERELEDRIHFLGNRDDITALITASDLGILMSYREGLPRNIMELMACRKPVIGTRIRGIRDLVEDKVSGFLVNVGDAAETAQRIEVLYRNRDFLEKIGSNAYESIKQYDVKQVIGQLMEIYGLNNQQNEQMFTKTIS</sequence>
<dbReference type="PANTHER" id="PTHR12526:SF630">
    <property type="entry name" value="GLYCOSYLTRANSFERASE"/>
    <property type="match status" value="1"/>
</dbReference>
<dbReference type="EMBL" id="QWEG01000002">
    <property type="protein sequence ID" value="RHW42803.1"/>
    <property type="molecule type" value="Genomic_DNA"/>
</dbReference>
<gene>
    <name evidence="3" type="ORF">D1B31_04290</name>
</gene>
<dbReference type="Gene3D" id="3.40.50.2000">
    <property type="entry name" value="Glycogen Phosphorylase B"/>
    <property type="match status" value="2"/>
</dbReference>
<dbReference type="PANTHER" id="PTHR12526">
    <property type="entry name" value="GLYCOSYLTRANSFERASE"/>
    <property type="match status" value="1"/>
</dbReference>
<keyword evidence="3" id="KW-0808">Transferase</keyword>
<keyword evidence="4" id="KW-1185">Reference proteome</keyword>
<name>A0A417YYX4_9BACI</name>
<feature type="domain" description="Glycosyl transferase family 1" evidence="1">
    <location>
        <begin position="193"/>
        <end position="360"/>
    </location>
</feature>
<dbReference type="OrthoDB" id="9806653at2"/>
<protein>
    <submittedName>
        <fullName evidence="3">Glycosyltransferase family 1 protein</fullName>
    </submittedName>
</protein>
<dbReference type="CDD" id="cd03808">
    <property type="entry name" value="GT4_CapM-like"/>
    <property type="match status" value="1"/>
</dbReference>
<feature type="domain" description="Glycosyltransferase subfamily 4-like N-terminal" evidence="2">
    <location>
        <begin position="14"/>
        <end position="158"/>
    </location>
</feature>
<dbReference type="Proteomes" id="UP000284416">
    <property type="component" value="Unassembled WGS sequence"/>
</dbReference>
<organism evidence="3 4">
    <name type="scientific">Neobacillus notoginsengisoli</name>
    <dbReference type="NCBI Taxonomy" id="1578198"/>
    <lineage>
        <taxon>Bacteria</taxon>
        <taxon>Bacillati</taxon>
        <taxon>Bacillota</taxon>
        <taxon>Bacilli</taxon>
        <taxon>Bacillales</taxon>
        <taxon>Bacillaceae</taxon>
        <taxon>Neobacillus</taxon>
    </lineage>
</organism>